<feature type="region of interest" description="Disordered" evidence="2">
    <location>
        <begin position="1"/>
        <end position="88"/>
    </location>
</feature>
<dbReference type="AlphaFoldDB" id="A0A9W9ZQK6"/>
<feature type="compositionally biased region" description="Basic and acidic residues" evidence="2">
    <location>
        <begin position="73"/>
        <end position="82"/>
    </location>
</feature>
<keyword evidence="1" id="KW-0233">DNA recombination</keyword>
<dbReference type="GO" id="GO:0006310">
    <property type="term" value="P:DNA recombination"/>
    <property type="evidence" value="ECO:0007669"/>
    <property type="project" value="UniProtKB-KW"/>
</dbReference>
<evidence type="ECO:0000313" key="4">
    <source>
        <dbReference type="EMBL" id="KAJ7386101.1"/>
    </source>
</evidence>
<dbReference type="Gene3D" id="1.10.443.10">
    <property type="entry name" value="Intergrase catalytic core"/>
    <property type="match status" value="1"/>
</dbReference>
<proteinExistence type="predicted"/>
<dbReference type="PROSITE" id="PS51898">
    <property type="entry name" value="TYR_RECOMBINASE"/>
    <property type="match status" value="1"/>
</dbReference>
<comment type="caution">
    <text evidence="4">The sequence shown here is derived from an EMBL/GenBank/DDBJ whole genome shotgun (WGS) entry which is preliminary data.</text>
</comment>
<evidence type="ECO:0000256" key="2">
    <source>
        <dbReference type="SAM" id="MobiDB-lite"/>
    </source>
</evidence>
<organism evidence="4 5">
    <name type="scientific">Desmophyllum pertusum</name>
    <dbReference type="NCBI Taxonomy" id="174260"/>
    <lineage>
        <taxon>Eukaryota</taxon>
        <taxon>Metazoa</taxon>
        <taxon>Cnidaria</taxon>
        <taxon>Anthozoa</taxon>
        <taxon>Hexacorallia</taxon>
        <taxon>Scleractinia</taxon>
        <taxon>Caryophylliina</taxon>
        <taxon>Caryophylliidae</taxon>
        <taxon>Desmophyllum</taxon>
    </lineage>
</organism>
<dbReference type="GO" id="GO:0015074">
    <property type="term" value="P:DNA integration"/>
    <property type="evidence" value="ECO:0007669"/>
    <property type="project" value="InterPro"/>
</dbReference>
<evidence type="ECO:0000256" key="1">
    <source>
        <dbReference type="ARBA" id="ARBA00023172"/>
    </source>
</evidence>
<feature type="compositionally biased region" description="Basic and acidic residues" evidence="2">
    <location>
        <begin position="1"/>
        <end position="16"/>
    </location>
</feature>
<reference evidence="4" key="1">
    <citation type="submission" date="2023-01" db="EMBL/GenBank/DDBJ databases">
        <title>Genome assembly of the deep-sea coral Lophelia pertusa.</title>
        <authorList>
            <person name="Herrera S."/>
            <person name="Cordes E."/>
        </authorList>
    </citation>
    <scope>NUCLEOTIDE SEQUENCE</scope>
    <source>
        <strain evidence="4">USNM1676648</strain>
        <tissue evidence="4">Polyp</tissue>
    </source>
</reference>
<dbReference type="InterPro" id="IPR011010">
    <property type="entry name" value="DNA_brk_join_enz"/>
</dbReference>
<evidence type="ECO:0000313" key="5">
    <source>
        <dbReference type="Proteomes" id="UP001163046"/>
    </source>
</evidence>
<accession>A0A9W9ZQK6</accession>
<feature type="compositionally biased region" description="Basic and acidic residues" evidence="2">
    <location>
        <begin position="303"/>
        <end position="319"/>
    </location>
</feature>
<keyword evidence="5" id="KW-1185">Reference proteome</keyword>
<dbReference type="InterPro" id="IPR002104">
    <property type="entry name" value="Integrase_catalytic"/>
</dbReference>
<dbReference type="OrthoDB" id="6016600at2759"/>
<dbReference type="InterPro" id="IPR013762">
    <property type="entry name" value="Integrase-like_cat_sf"/>
</dbReference>
<dbReference type="Proteomes" id="UP001163046">
    <property type="component" value="Unassembled WGS sequence"/>
</dbReference>
<sequence length="492" mass="55081">MDRATPKEQQGEKPKLPSDTAEKEEDEDEVEDRCMDQGGEPVADVKSEEGEESDRCEEEDTEEEESEEESSDGEDRVGKRNEMPPLHGNYLDIFKESISALKEMKALNEAKAGKHLSLQEFSDARDLLLTKLALLVGCRPGPLENALLEDYHTANETGGNRIMLIPKHKHSKAGPASLGMDKDLQMLMEIYVNKIRPRFAARDVNHLFVKSDGQPFQRNTIGKRFAAFWKKSGVRSDISISQTSVRKFVTTATKRHTPQKMGNIQKVLCHGEKSSRNCYLREDLTAAASRAINVIKNVMSISDDQKSEADKEIETTKDEAPDEAPGPSALAVAEASGHDNESEAASTNVIPPTISGDSPEKISPLTEHEKDAIRHVFSKEIEKGETQVAKTVQNKMPSQNVEDLPSEKRSVDLWLEGIDDESSLQSGPRQFWDDADTKAIQKAFKNFKKCPTKAEMRDMFLKKESLAPICKKEGFSRCYEKVKTVMKRLLKK</sequence>
<dbReference type="GO" id="GO:0003677">
    <property type="term" value="F:DNA binding"/>
    <property type="evidence" value="ECO:0007669"/>
    <property type="project" value="InterPro"/>
</dbReference>
<name>A0A9W9ZQK6_9CNID</name>
<protein>
    <recommendedName>
        <fullName evidence="3">Tyr recombinase domain-containing protein</fullName>
    </recommendedName>
</protein>
<feature type="domain" description="Tyr recombinase" evidence="3">
    <location>
        <begin position="102"/>
        <end position="296"/>
    </location>
</feature>
<feature type="compositionally biased region" description="Acidic residues" evidence="2">
    <location>
        <begin position="22"/>
        <end position="31"/>
    </location>
</feature>
<dbReference type="EMBL" id="MU825878">
    <property type="protein sequence ID" value="KAJ7386101.1"/>
    <property type="molecule type" value="Genomic_DNA"/>
</dbReference>
<evidence type="ECO:0000259" key="3">
    <source>
        <dbReference type="PROSITE" id="PS51898"/>
    </source>
</evidence>
<feature type="compositionally biased region" description="Acidic residues" evidence="2">
    <location>
        <begin position="49"/>
        <end position="72"/>
    </location>
</feature>
<dbReference type="SUPFAM" id="SSF56349">
    <property type="entry name" value="DNA breaking-rejoining enzymes"/>
    <property type="match status" value="1"/>
</dbReference>
<gene>
    <name evidence="4" type="ORF">OS493_012445</name>
</gene>
<feature type="region of interest" description="Disordered" evidence="2">
    <location>
        <begin position="303"/>
        <end position="360"/>
    </location>
</feature>